<proteinExistence type="predicted"/>
<organism evidence="1 2">
    <name type="scientific">Cymbomonas tetramitiformis</name>
    <dbReference type="NCBI Taxonomy" id="36881"/>
    <lineage>
        <taxon>Eukaryota</taxon>
        <taxon>Viridiplantae</taxon>
        <taxon>Chlorophyta</taxon>
        <taxon>Pyramimonadophyceae</taxon>
        <taxon>Pyramimonadales</taxon>
        <taxon>Pyramimonadaceae</taxon>
        <taxon>Cymbomonas</taxon>
    </lineage>
</organism>
<dbReference type="AlphaFoldDB" id="A0AAE0C6Y7"/>
<name>A0AAE0C6Y7_9CHLO</name>
<feature type="non-terminal residue" evidence="1">
    <location>
        <position position="1"/>
    </location>
</feature>
<protein>
    <submittedName>
        <fullName evidence="1">Uncharacterized protein</fullName>
    </submittedName>
</protein>
<reference evidence="1 2" key="1">
    <citation type="journal article" date="2015" name="Genome Biol. Evol.">
        <title>Comparative Genomics of a Bacterivorous Green Alga Reveals Evolutionary Causalities and Consequences of Phago-Mixotrophic Mode of Nutrition.</title>
        <authorList>
            <person name="Burns J.A."/>
            <person name="Paasch A."/>
            <person name="Narechania A."/>
            <person name="Kim E."/>
        </authorList>
    </citation>
    <scope>NUCLEOTIDE SEQUENCE [LARGE SCALE GENOMIC DNA]</scope>
    <source>
        <strain evidence="1 2">PLY_AMNH</strain>
    </source>
</reference>
<evidence type="ECO:0000313" key="2">
    <source>
        <dbReference type="Proteomes" id="UP001190700"/>
    </source>
</evidence>
<comment type="caution">
    <text evidence="1">The sequence shown here is derived from an EMBL/GenBank/DDBJ whole genome shotgun (WGS) entry which is preliminary data.</text>
</comment>
<dbReference type="EMBL" id="LGRX02027250">
    <property type="protein sequence ID" value="KAK3249596.1"/>
    <property type="molecule type" value="Genomic_DNA"/>
</dbReference>
<keyword evidence="2" id="KW-1185">Reference proteome</keyword>
<dbReference type="Proteomes" id="UP001190700">
    <property type="component" value="Unassembled WGS sequence"/>
</dbReference>
<gene>
    <name evidence="1" type="ORF">CYMTET_40980</name>
</gene>
<evidence type="ECO:0000313" key="1">
    <source>
        <dbReference type="EMBL" id="KAK3249596.1"/>
    </source>
</evidence>
<sequence length="107" mass="12031">GALACQSPDYTDAELCYHLPLEDYQYYLRIRQRRIEEAMAREMEARRLDELKSVVDQLRACKQLSCAAVSSHGANPEMEEVSVSVMVLELSAAGHSVKKWPEGSSVQ</sequence>
<accession>A0AAE0C6Y7</accession>